<organism evidence="2 3">
    <name type="scientific">Lasius niger</name>
    <name type="common">Black garden ant</name>
    <dbReference type="NCBI Taxonomy" id="67767"/>
    <lineage>
        <taxon>Eukaryota</taxon>
        <taxon>Metazoa</taxon>
        <taxon>Ecdysozoa</taxon>
        <taxon>Arthropoda</taxon>
        <taxon>Hexapoda</taxon>
        <taxon>Insecta</taxon>
        <taxon>Pterygota</taxon>
        <taxon>Neoptera</taxon>
        <taxon>Endopterygota</taxon>
        <taxon>Hymenoptera</taxon>
        <taxon>Apocrita</taxon>
        <taxon>Aculeata</taxon>
        <taxon>Formicoidea</taxon>
        <taxon>Formicidae</taxon>
        <taxon>Formicinae</taxon>
        <taxon>Lasius</taxon>
        <taxon>Lasius</taxon>
    </lineage>
</organism>
<feature type="domain" description="Endonuclease/exonuclease/phosphatase" evidence="1">
    <location>
        <begin position="90"/>
        <end position="212"/>
    </location>
</feature>
<gene>
    <name evidence="2" type="ORF">RF55_6391</name>
</gene>
<dbReference type="Pfam" id="PF14529">
    <property type="entry name" value="Exo_endo_phos_2"/>
    <property type="match status" value="1"/>
</dbReference>
<accession>A0A0J7NLZ3</accession>
<proteinExistence type="predicted"/>
<dbReference type="SUPFAM" id="SSF56672">
    <property type="entry name" value="DNA/RNA polymerases"/>
    <property type="match status" value="1"/>
</dbReference>
<protein>
    <submittedName>
        <fullName evidence="2">Pol-like protein</fullName>
    </submittedName>
</protein>
<keyword evidence="3" id="KW-1185">Reference proteome</keyword>
<dbReference type="InterPro" id="IPR005135">
    <property type="entry name" value="Endo/exonuclease/phosphatase"/>
</dbReference>
<evidence type="ECO:0000313" key="2">
    <source>
        <dbReference type="EMBL" id="KMQ93500.1"/>
    </source>
</evidence>
<reference evidence="2 3" key="1">
    <citation type="submission" date="2015-04" db="EMBL/GenBank/DDBJ databases">
        <title>Lasius niger genome sequencing.</title>
        <authorList>
            <person name="Konorov E.A."/>
            <person name="Nikitin M.A."/>
            <person name="Kirill M.V."/>
            <person name="Chang P."/>
        </authorList>
    </citation>
    <scope>NUCLEOTIDE SEQUENCE [LARGE SCALE GENOMIC DNA]</scope>
    <source>
        <tissue evidence="2">Whole</tissue>
    </source>
</reference>
<dbReference type="GO" id="GO:0071897">
    <property type="term" value="P:DNA biosynthetic process"/>
    <property type="evidence" value="ECO:0007669"/>
    <property type="project" value="UniProtKB-ARBA"/>
</dbReference>
<comment type="caution">
    <text evidence="2">The sequence shown here is derived from an EMBL/GenBank/DDBJ whole genome shotgun (WGS) entry which is preliminary data.</text>
</comment>
<dbReference type="InterPro" id="IPR043502">
    <property type="entry name" value="DNA/RNA_pol_sf"/>
</dbReference>
<dbReference type="AlphaFoldDB" id="A0A0J7NLZ3"/>
<evidence type="ECO:0000259" key="1">
    <source>
        <dbReference type="Pfam" id="PF14529"/>
    </source>
</evidence>
<dbReference type="Proteomes" id="UP000036403">
    <property type="component" value="Unassembled WGS sequence"/>
</dbReference>
<dbReference type="InterPro" id="IPR052560">
    <property type="entry name" value="RdDP_mobile_element"/>
</dbReference>
<sequence length="564" mass="64693">MPDLHYLLNENKIGIAALCETRLNDNDYLSFTNYEIFTNNRNRHGGGVAILMDKRFRFSHVYDDRINTLCTNNEIEIIVGRIWLNSNNQIYVCSIYSPPRGSNHHYTDQHTWTEVLQFLNGLTPIIICGDINGKSALWSNQIQGPDNEGKKLETAISYTNFFCLNNGENTWMSADLSSTSALDITLISNIIAHKCNWEIMDSNYGSDHLPIITRINEISSNPDFGRPSFSTSTIDWCTFQEECISFTEAFHIVVGNLNATYEELISCIHRSLLIAGAIRHKPNNLRKNTPSPWWDEKCNEIIRDKSRIFREFKNQPSQANFKRYTESCKAASKFFAKKKKLAFRNFCSSIDINTPITRVWSYIRAFAKKRKGNSSNLIIAEKEFNEAFNKLAPQQVIDQPISDEDKQAIWNIPCNIKENDTSYLLTPFSSTEYGEVITTLKTKSAPGPDLISNKIIKKIPPATHSLILKIFNIFYNKGSYPEHWNEFYVVFIPKPGRKGALRLISLANNIHKIFEKLILKRLEWWAENSHILQKYQSGFRRGLSCTDTVSTLITDIHLANQGKN</sequence>
<name>A0A0J7NLZ3_LASNI</name>
<dbReference type="Gene3D" id="3.60.10.10">
    <property type="entry name" value="Endonuclease/exonuclease/phosphatase"/>
    <property type="match status" value="1"/>
</dbReference>
<dbReference type="SUPFAM" id="SSF56219">
    <property type="entry name" value="DNase I-like"/>
    <property type="match status" value="1"/>
</dbReference>
<dbReference type="InterPro" id="IPR036691">
    <property type="entry name" value="Endo/exonu/phosph_ase_sf"/>
</dbReference>
<dbReference type="PANTHER" id="PTHR36688">
    <property type="entry name" value="ENDO/EXONUCLEASE/PHOSPHATASE DOMAIN-CONTAINING PROTEIN"/>
    <property type="match status" value="1"/>
</dbReference>
<dbReference type="PANTHER" id="PTHR36688:SF2">
    <property type="entry name" value="ENDONUCLEASE_EXONUCLEASE_PHOSPHATASE DOMAIN-CONTAINING PROTEIN"/>
    <property type="match status" value="1"/>
</dbReference>
<dbReference type="EMBL" id="LBMM01003467">
    <property type="protein sequence ID" value="KMQ93500.1"/>
    <property type="molecule type" value="Genomic_DNA"/>
</dbReference>
<dbReference type="STRING" id="67767.A0A0J7NLZ3"/>
<evidence type="ECO:0000313" key="3">
    <source>
        <dbReference type="Proteomes" id="UP000036403"/>
    </source>
</evidence>
<dbReference type="PaxDb" id="67767-A0A0J7NLZ3"/>
<dbReference type="GO" id="GO:0003824">
    <property type="term" value="F:catalytic activity"/>
    <property type="evidence" value="ECO:0007669"/>
    <property type="project" value="InterPro"/>
</dbReference>
<dbReference type="OrthoDB" id="2304183at2759"/>